<organism evidence="2 3">
    <name type="scientific">Achromobacter marplatensis</name>
    <dbReference type="NCBI Taxonomy" id="470868"/>
    <lineage>
        <taxon>Bacteria</taxon>
        <taxon>Pseudomonadati</taxon>
        <taxon>Pseudomonadota</taxon>
        <taxon>Betaproteobacteria</taxon>
        <taxon>Burkholderiales</taxon>
        <taxon>Alcaligenaceae</taxon>
        <taxon>Achromobacter</taxon>
    </lineage>
</organism>
<dbReference type="RefSeq" id="WP_088587868.1">
    <property type="nucleotide sequence ID" value="NZ_CADIJU010000004.1"/>
</dbReference>
<proteinExistence type="predicted"/>
<gene>
    <name evidence="2" type="ORF">DFP87_102405</name>
</gene>
<dbReference type="Proteomes" id="UP000252124">
    <property type="component" value="Unassembled WGS sequence"/>
</dbReference>
<dbReference type="GO" id="GO:0003677">
    <property type="term" value="F:DNA binding"/>
    <property type="evidence" value="ECO:0007669"/>
    <property type="project" value="UniProtKB-KW"/>
</dbReference>
<dbReference type="EMBL" id="QNRM01000002">
    <property type="protein sequence ID" value="RBP22661.1"/>
    <property type="molecule type" value="Genomic_DNA"/>
</dbReference>
<dbReference type="InterPro" id="IPR036390">
    <property type="entry name" value="WH_DNA-bd_sf"/>
</dbReference>
<name>A0ABX9GIA6_9BURK</name>
<evidence type="ECO:0000259" key="1">
    <source>
        <dbReference type="PROSITE" id="PS50995"/>
    </source>
</evidence>
<protein>
    <submittedName>
        <fullName evidence="2">DNA-binding MarR family transcriptional regulator</fullName>
    </submittedName>
</protein>
<reference evidence="2 3" key="1">
    <citation type="submission" date="2018-06" db="EMBL/GenBank/DDBJ databases">
        <title>Genomic Encyclopedia of Type Strains, Phase III (KMG-III): the genomes of soil and plant-associated and newly described type strains.</title>
        <authorList>
            <person name="Whitman W."/>
        </authorList>
    </citation>
    <scope>NUCLEOTIDE SEQUENCE [LARGE SCALE GENOMIC DNA]</scope>
    <source>
        <strain evidence="2 3">CECT 7342</strain>
    </source>
</reference>
<dbReference type="SUPFAM" id="SSF46785">
    <property type="entry name" value="Winged helix' DNA-binding domain"/>
    <property type="match status" value="1"/>
</dbReference>
<dbReference type="InterPro" id="IPR036388">
    <property type="entry name" value="WH-like_DNA-bd_sf"/>
</dbReference>
<dbReference type="Gene3D" id="1.10.10.10">
    <property type="entry name" value="Winged helix-like DNA-binding domain superfamily/Winged helix DNA-binding domain"/>
    <property type="match status" value="1"/>
</dbReference>
<dbReference type="PRINTS" id="PR00598">
    <property type="entry name" value="HTHMARR"/>
</dbReference>
<dbReference type="SMART" id="SM00347">
    <property type="entry name" value="HTH_MARR"/>
    <property type="match status" value="1"/>
</dbReference>
<accession>A0ABX9GIA6</accession>
<keyword evidence="3" id="KW-1185">Reference proteome</keyword>
<sequence>MSRAASQRPRRPAARGEHFDPHVPGIRYGALDDLVGYAIRRAQIVIYEDFLNALAPWDITPQRFSSLSLIAANANLKLTDLARILGIARSGAVQIVNQLQDLGYVERREAERDKRAYSLAMTQAGETVLAEITQAVQAHDARISAQLSPAQKHQLIGLLGKLG</sequence>
<dbReference type="PANTHER" id="PTHR33164:SF89">
    <property type="entry name" value="MARR FAMILY REGULATORY PROTEIN"/>
    <property type="match status" value="1"/>
</dbReference>
<feature type="domain" description="HTH marR-type" evidence="1">
    <location>
        <begin position="32"/>
        <end position="163"/>
    </location>
</feature>
<keyword evidence="2" id="KW-0238">DNA-binding</keyword>
<dbReference type="GeneID" id="99730838"/>
<dbReference type="Pfam" id="PF12802">
    <property type="entry name" value="MarR_2"/>
    <property type="match status" value="1"/>
</dbReference>
<dbReference type="InterPro" id="IPR000835">
    <property type="entry name" value="HTH_MarR-typ"/>
</dbReference>
<evidence type="ECO:0000313" key="2">
    <source>
        <dbReference type="EMBL" id="RBP22661.1"/>
    </source>
</evidence>
<dbReference type="InterPro" id="IPR039422">
    <property type="entry name" value="MarR/SlyA-like"/>
</dbReference>
<dbReference type="PANTHER" id="PTHR33164">
    <property type="entry name" value="TRANSCRIPTIONAL REGULATOR, MARR FAMILY"/>
    <property type="match status" value="1"/>
</dbReference>
<dbReference type="PROSITE" id="PS50995">
    <property type="entry name" value="HTH_MARR_2"/>
    <property type="match status" value="1"/>
</dbReference>
<comment type="caution">
    <text evidence="2">The sequence shown here is derived from an EMBL/GenBank/DDBJ whole genome shotgun (WGS) entry which is preliminary data.</text>
</comment>
<evidence type="ECO:0000313" key="3">
    <source>
        <dbReference type="Proteomes" id="UP000252124"/>
    </source>
</evidence>